<organism evidence="2 3">
    <name type="scientific">Candidatus Taylorbacteria bacterium RIFCSPHIGHO2_02_49_25</name>
    <dbReference type="NCBI Taxonomy" id="1802305"/>
    <lineage>
        <taxon>Bacteria</taxon>
        <taxon>Candidatus Tayloriibacteriota</taxon>
    </lineage>
</organism>
<gene>
    <name evidence="2" type="ORF">A2W52_00055</name>
</gene>
<evidence type="ECO:0000256" key="1">
    <source>
        <dbReference type="SAM" id="MobiDB-lite"/>
    </source>
</evidence>
<dbReference type="EMBL" id="MHRJ01000046">
    <property type="protein sequence ID" value="OHA21352.1"/>
    <property type="molecule type" value="Genomic_DNA"/>
</dbReference>
<proteinExistence type="predicted"/>
<name>A0A1G2MEB9_9BACT</name>
<sequence>MEKMPPLESPPERRPPESKAGKWLKRSAALAGAAAVGYFGALKKEKDAEEVPLPTQPKAVETVAPIRETGTDVALDAVNTHIEMRPIKIADGIEQEHAIEVDEKGNPVRDLGTYHLWKEAQALEKSKSSFRGYGTETRSGGGEVTKTPYVSKNAAKATFSGYGVSTKTDRGEVIETPYGEKKGGKNKFRGYGVEP</sequence>
<feature type="region of interest" description="Disordered" evidence="1">
    <location>
        <begin position="175"/>
        <end position="195"/>
    </location>
</feature>
<evidence type="ECO:0000313" key="2">
    <source>
        <dbReference type="EMBL" id="OHA21352.1"/>
    </source>
</evidence>
<feature type="compositionally biased region" description="Basic and acidic residues" evidence="1">
    <location>
        <begin position="1"/>
        <end position="20"/>
    </location>
</feature>
<feature type="region of interest" description="Disordered" evidence="1">
    <location>
        <begin position="1"/>
        <end position="24"/>
    </location>
</feature>
<dbReference type="AlphaFoldDB" id="A0A1G2MEB9"/>
<evidence type="ECO:0000313" key="3">
    <source>
        <dbReference type="Proteomes" id="UP000176493"/>
    </source>
</evidence>
<accession>A0A1G2MEB9</accession>
<reference evidence="2 3" key="1">
    <citation type="journal article" date="2016" name="Nat. Commun.">
        <title>Thousands of microbial genomes shed light on interconnected biogeochemical processes in an aquifer system.</title>
        <authorList>
            <person name="Anantharaman K."/>
            <person name="Brown C.T."/>
            <person name="Hug L.A."/>
            <person name="Sharon I."/>
            <person name="Castelle C.J."/>
            <person name="Probst A.J."/>
            <person name="Thomas B.C."/>
            <person name="Singh A."/>
            <person name="Wilkins M.J."/>
            <person name="Karaoz U."/>
            <person name="Brodie E.L."/>
            <person name="Williams K.H."/>
            <person name="Hubbard S.S."/>
            <person name="Banfield J.F."/>
        </authorList>
    </citation>
    <scope>NUCLEOTIDE SEQUENCE [LARGE SCALE GENOMIC DNA]</scope>
</reference>
<protein>
    <submittedName>
        <fullName evidence="2">Uncharacterized protein</fullName>
    </submittedName>
</protein>
<comment type="caution">
    <text evidence="2">The sequence shown here is derived from an EMBL/GenBank/DDBJ whole genome shotgun (WGS) entry which is preliminary data.</text>
</comment>
<dbReference type="Proteomes" id="UP000176493">
    <property type="component" value="Unassembled WGS sequence"/>
</dbReference>